<dbReference type="Proteomes" id="UP000829362">
    <property type="component" value="Segment"/>
</dbReference>
<proteinExistence type="predicted"/>
<accession>A0AC61TSM2</accession>
<organism evidence="1 2">
    <name type="scientific">Synechococcus phage S-SZBM1</name>
    <dbReference type="NCBI Taxonomy" id="2926475"/>
    <lineage>
        <taxon>Viruses</taxon>
        <taxon>Duplodnaviria</taxon>
        <taxon>Heunggongvirae</taxon>
        <taxon>Uroviricota</taxon>
        <taxon>Caudoviricetes</taxon>
        <taxon>Pantevenvirales</taxon>
        <taxon>Kyanoviridae</taxon>
        <taxon>Shenzhenivirus</taxon>
        <taxon>Shenzhenivirus sszbm1</taxon>
    </lineage>
</organism>
<protein>
    <submittedName>
        <fullName evidence="1">Uncharacterized protein</fullName>
    </submittedName>
</protein>
<gene>
    <name evidence="1" type="ORF">SSZBM1_123</name>
</gene>
<evidence type="ECO:0000313" key="1">
    <source>
        <dbReference type="EMBL" id="UNH61240.1"/>
    </source>
</evidence>
<dbReference type="EMBL" id="OL473597">
    <property type="protein sequence ID" value="UNH61240.1"/>
    <property type="molecule type" value="Genomic_DNA"/>
</dbReference>
<keyword evidence="2" id="KW-1185">Reference proteome</keyword>
<evidence type="ECO:0000313" key="2">
    <source>
        <dbReference type="Proteomes" id="UP000829362"/>
    </source>
</evidence>
<name>A0AC61TSM2_9CAUD</name>
<sequence>MPIKSQWNIDPQSPIPILTLISEMEGTCVYLAALVGTDHEDYKYIRAACDRWYKVYFKRNKEYEAAKREREGT</sequence>
<reference evidence="1" key="1">
    <citation type="submission" date="2021-11" db="EMBL/GenBank/DDBJ databases">
        <authorList>
            <person name="Rong C."/>
            <person name="Yang Y."/>
            <person name="Li S."/>
            <person name="Zhou K."/>
            <person name="Xu Y."/>
            <person name="Zhang R."/>
            <person name="Zhang Y."/>
        </authorList>
    </citation>
    <scope>NUCLEOTIDE SEQUENCE</scope>
</reference>